<dbReference type="RefSeq" id="WP_408004802.1">
    <property type="nucleotide sequence ID" value="NZ_JACHIG010000002.1"/>
</dbReference>
<dbReference type="CDD" id="cd06571">
    <property type="entry name" value="Bac_DnaA_C"/>
    <property type="match status" value="1"/>
</dbReference>
<feature type="domain" description="Chromosomal replication initiator DnaA C-terminal" evidence="1">
    <location>
        <begin position="2"/>
        <end position="35"/>
    </location>
</feature>
<dbReference type="GO" id="GO:0006275">
    <property type="term" value="P:regulation of DNA replication"/>
    <property type="evidence" value="ECO:0007669"/>
    <property type="project" value="InterPro"/>
</dbReference>
<sequence length="60" mass="6515">MATCLTRTLTKLPLVQIGDEFGGRDHGTVIHACKVVNNLISSSNDFKRTLDTLAGKIQES</sequence>
<comment type="caution">
    <text evidence="2">The sequence shown here is derived from an EMBL/GenBank/DDBJ whole genome shotgun (WGS) entry which is preliminary data.</text>
</comment>
<dbReference type="AlphaFoldDB" id="A0A7W7Y8Z6"/>
<evidence type="ECO:0000313" key="2">
    <source>
        <dbReference type="EMBL" id="MBB5031784.1"/>
    </source>
</evidence>
<dbReference type="Pfam" id="PF08299">
    <property type="entry name" value="Bac_DnaA_C"/>
    <property type="match status" value="1"/>
</dbReference>
<dbReference type="InterPro" id="IPR013159">
    <property type="entry name" value="DnaA_C"/>
</dbReference>
<reference evidence="2 3" key="1">
    <citation type="submission" date="2020-08" db="EMBL/GenBank/DDBJ databases">
        <title>Genomic Encyclopedia of Type Strains, Phase IV (KMG-IV): sequencing the most valuable type-strain genomes for metagenomic binning, comparative biology and taxonomic classification.</title>
        <authorList>
            <person name="Goeker M."/>
        </authorList>
    </citation>
    <scope>NUCLEOTIDE SEQUENCE [LARGE SCALE GENOMIC DNA]</scope>
    <source>
        <strain evidence="2 3">DSM 12252</strain>
    </source>
</reference>
<dbReference type="SUPFAM" id="SSF48295">
    <property type="entry name" value="TrpR-like"/>
    <property type="match status" value="1"/>
</dbReference>
<organism evidence="2 3">
    <name type="scientific">Prosthecobacter vanneervenii</name>
    <dbReference type="NCBI Taxonomy" id="48466"/>
    <lineage>
        <taxon>Bacteria</taxon>
        <taxon>Pseudomonadati</taxon>
        <taxon>Verrucomicrobiota</taxon>
        <taxon>Verrucomicrobiia</taxon>
        <taxon>Verrucomicrobiales</taxon>
        <taxon>Verrucomicrobiaceae</taxon>
        <taxon>Prosthecobacter</taxon>
    </lineage>
</organism>
<dbReference type="GO" id="GO:0006270">
    <property type="term" value="P:DNA replication initiation"/>
    <property type="evidence" value="ECO:0007669"/>
    <property type="project" value="InterPro"/>
</dbReference>
<name>A0A7W7Y8Z6_9BACT</name>
<evidence type="ECO:0000259" key="1">
    <source>
        <dbReference type="Pfam" id="PF08299"/>
    </source>
</evidence>
<keyword evidence="3" id="KW-1185">Reference proteome</keyword>
<dbReference type="Gene3D" id="1.10.1750.10">
    <property type="match status" value="1"/>
</dbReference>
<dbReference type="InterPro" id="IPR010921">
    <property type="entry name" value="Trp_repressor/repl_initiator"/>
</dbReference>
<dbReference type="GO" id="GO:0043565">
    <property type="term" value="F:sequence-specific DNA binding"/>
    <property type="evidence" value="ECO:0007669"/>
    <property type="project" value="InterPro"/>
</dbReference>
<dbReference type="Proteomes" id="UP000590740">
    <property type="component" value="Unassembled WGS sequence"/>
</dbReference>
<dbReference type="EMBL" id="JACHIG010000002">
    <property type="protein sequence ID" value="MBB5031784.1"/>
    <property type="molecule type" value="Genomic_DNA"/>
</dbReference>
<evidence type="ECO:0000313" key="3">
    <source>
        <dbReference type="Proteomes" id="UP000590740"/>
    </source>
</evidence>
<dbReference type="GO" id="GO:0005524">
    <property type="term" value="F:ATP binding"/>
    <property type="evidence" value="ECO:0007669"/>
    <property type="project" value="InterPro"/>
</dbReference>
<gene>
    <name evidence="2" type="ORF">HNQ65_001352</name>
</gene>
<accession>A0A7W7Y8Z6</accession>
<proteinExistence type="predicted"/>
<protein>
    <submittedName>
        <fullName evidence="2">Chromosomal replication initiation ATPase DnaA</fullName>
    </submittedName>
</protein>